<sequence length="465" mass="53137">MDFSSIITNQEALGKAKYVFKDAESGKDMPVDDYMNVVVHDMKLDRQDDSYSSIFNSQMRDFIGGDEGEKLHEVSKVLDEFIESDSLLSHYPSEVLDKPLTPEKNALNFIEKPVSLVNTITKTFDKNKLLNPKSPRSSKKKLSIWRTSFEELKDLKTSNLESIPSLKTHQHKHNKLHNYNSKNSRMIFNEGRQRKMINIDCVNVQCNPQSDDVIELPTPQNNKKERPTSVNYNSRLKPINAESDVVSIKLQGYSRKDLIEPLYKRSSKPKNMFKAQPQKGPSDIKIRRKSKGKKQSRNTKITRTKSPQRKDIKFDTLKTFKNAQDRKLSKDSKHSKKHEKSLGRKSLDCRPLSKANLNMVSKKSNPGMSLTKTQRLYGIFATPLGVPRLKISKKTLRNSNKGSKGVSILQPSMSKQSSKAPKMLKNIQKSGPKRGSRLPCITSMNKKQPRKLKKRFFLNSDANNL</sequence>
<accession>A0AAD1UGQ6</accession>
<name>A0AAD1UGQ6_EUPCR</name>
<feature type="region of interest" description="Disordered" evidence="1">
    <location>
        <begin position="262"/>
        <end position="311"/>
    </location>
</feature>
<dbReference type="AlphaFoldDB" id="A0AAD1UGQ6"/>
<feature type="compositionally biased region" description="Polar residues" evidence="1">
    <location>
        <begin position="409"/>
        <end position="419"/>
    </location>
</feature>
<organism evidence="2 3">
    <name type="scientific">Euplotes crassus</name>
    <dbReference type="NCBI Taxonomy" id="5936"/>
    <lineage>
        <taxon>Eukaryota</taxon>
        <taxon>Sar</taxon>
        <taxon>Alveolata</taxon>
        <taxon>Ciliophora</taxon>
        <taxon>Intramacronucleata</taxon>
        <taxon>Spirotrichea</taxon>
        <taxon>Hypotrichia</taxon>
        <taxon>Euplotida</taxon>
        <taxon>Euplotidae</taxon>
        <taxon>Moneuplotes</taxon>
    </lineage>
</organism>
<feature type="region of interest" description="Disordered" evidence="1">
    <location>
        <begin position="213"/>
        <end position="232"/>
    </location>
</feature>
<feature type="compositionally biased region" description="Basic and acidic residues" evidence="1">
    <location>
        <begin position="323"/>
        <end position="332"/>
    </location>
</feature>
<feature type="region of interest" description="Disordered" evidence="1">
    <location>
        <begin position="398"/>
        <end position="449"/>
    </location>
</feature>
<dbReference type="EMBL" id="CAMPGE010006211">
    <property type="protein sequence ID" value="CAI2365059.1"/>
    <property type="molecule type" value="Genomic_DNA"/>
</dbReference>
<proteinExistence type="predicted"/>
<protein>
    <submittedName>
        <fullName evidence="2">Uncharacterized protein</fullName>
    </submittedName>
</protein>
<comment type="caution">
    <text evidence="2">The sequence shown here is derived from an EMBL/GenBank/DDBJ whole genome shotgun (WGS) entry which is preliminary data.</text>
</comment>
<keyword evidence="3" id="KW-1185">Reference proteome</keyword>
<evidence type="ECO:0000256" key="1">
    <source>
        <dbReference type="SAM" id="MobiDB-lite"/>
    </source>
</evidence>
<evidence type="ECO:0000313" key="2">
    <source>
        <dbReference type="EMBL" id="CAI2365059.1"/>
    </source>
</evidence>
<feature type="compositionally biased region" description="Basic residues" evidence="1">
    <location>
        <begin position="286"/>
        <end position="307"/>
    </location>
</feature>
<feature type="region of interest" description="Disordered" evidence="1">
    <location>
        <begin position="323"/>
        <end position="350"/>
    </location>
</feature>
<gene>
    <name evidence="2" type="ORF">ECRASSUSDP1_LOCUS6409</name>
</gene>
<evidence type="ECO:0000313" key="3">
    <source>
        <dbReference type="Proteomes" id="UP001295684"/>
    </source>
</evidence>
<dbReference type="Proteomes" id="UP001295684">
    <property type="component" value="Unassembled WGS sequence"/>
</dbReference>
<reference evidence="2" key="1">
    <citation type="submission" date="2023-07" db="EMBL/GenBank/DDBJ databases">
        <authorList>
            <consortium name="AG Swart"/>
            <person name="Singh M."/>
            <person name="Singh A."/>
            <person name="Seah K."/>
            <person name="Emmerich C."/>
        </authorList>
    </citation>
    <scope>NUCLEOTIDE SEQUENCE</scope>
    <source>
        <strain evidence="2">DP1</strain>
    </source>
</reference>